<keyword evidence="1" id="KW-0808">Transferase</keyword>
<evidence type="ECO:0000256" key="1">
    <source>
        <dbReference type="ARBA" id="ARBA00022679"/>
    </source>
</evidence>
<reference evidence="4" key="1">
    <citation type="journal article" date="2014" name="Int. J. Syst. Evol. Microbiol.">
        <title>Complete genome sequence of Corynebacterium casei LMG S-19264T (=DSM 44701T), isolated from a smear-ripened cheese.</title>
        <authorList>
            <consortium name="US DOE Joint Genome Institute (JGI-PGF)"/>
            <person name="Walter F."/>
            <person name="Albersmeier A."/>
            <person name="Kalinowski J."/>
            <person name="Ruckert C."/>
        </authorList>
    </citation>
    <scope>NUCLEOTIDE SEQUENCE</scope>
    <source>
        <strain evidence="4">CCM 7897</strain>
    </source>
</reference>
<sequence>MFGDVILRLARDGDLDRLRAISAEARQRYGTLAGLAHVADATALDRERFAPCRVMIAVAEDETQILGFAMTRPLDGLLYLDNISVDPACSGQGIGPCLLADVLAHAAASGAPAIALTTFREPKWNGPWFRRHGFQAMPAAHIGPGLRAVMDRQALTLDPATRETLWRPARPVVAPA</sequence>
<keyword evidence="5" id="KW-1185">Reference proteome</keyword>
<dbReference type="PROSITE" id="PS51186">
    <property type="entry name" value="GNAT"/>
    <property type="match status" value="1"/>
</dbReference>
<evidence type="ECO:0000259" key="3">
    <source>
        <dbReference type="PROSITE" id="PS51186"/>
    </source>
</evidence>
<dbReference type="Gene3D" id="3.40.630.30">
    <property type="match status" value="1"/>
</dbReference>
<dbReference type="Pfam" id="PF13508">
    <property type="entry name" value="Acetyltransf_7"/>
    <property type="match status" value="1"/>
</dbReference>
<evidence type="ECO:0000256" key="2">
    <source>
        <dbReference type="ARBA" id="ARBA00023315"/>
    </source>
</evidence>
<protein>
    <recommendedName>
        <fullName evidence="3">N-acetyltransferase domain-containing protein</fullName>
    </recommendedName>
</protein>
<keyword evidence="2" id="KW-0012">Acyltransferase</keyword>
<name>A0A917FJK4_9HYPH</name>
<reference evidence="4" key="2">
    <citation type="submission" date="2020-09" db="EMBL/GenBank/DDBJ databases">
        <authorList>
            <person name="Sun Q."/>
            <person name="Sedlacek I."/>
        </authorList>
    </citation>
    <scope>NUCLEOTIDE SEQUENCE</scope>
    <source>
        <strain evidence="4">CCM 7897</strain>
    </source>
</reference>
<organism evidence="4 5">
    <name type="scientific">Azorhizobium oxalatiphilum</name>
    <dbReference type="NCBI Taxonomy" id="980631"/>
    <lineage>
        <taxon>Bacteria</taxon>
        <taxon>Pseudomonadati</taxon>
        <taxon>Pseudomonadota</taxon>
        <taxon>Alphaproteobacteria</taxon>
        <taxon>Hyphomicrobiales</taxon>
        <taxon>Xanthobacteraceae</taxon>
        <taxon>Azorhizobium</taxon>
    </lineage>
</organism>
<dbReference type="AlphaFoldDB" id="A0A917FJK4"/>
<gene>
    <name evidence="4" type="ORF">GCM10007301_49690</name>
</gene>
<comment type="caution">
    <text evidence="4">The sequence shown here is derived from an EMBL/GenBank/DDBJ whole genome shotgun (WGS) entry which is preliminary data.</text>
</comment>
<proteinExistence type="predicted"/>
<dbReference type="PANTHER" id="PTHR43800:SF1">
    <property type="entry name" value="PEPTIDYL-LYSINE N-ACETYLTRANSFERASE YJAB"/>
    <property type="match status" value="1"/>
</dbReference>
<dbReference type="CDD" id="cd04301">
    <property type="entry name" value="NAT_SF"/>
    <property type="match status" value="1"/>
</dbReference>
<dbReference type="InterPro" id="IPR016181">
    <property type="entry name" value="Acyl_CoA_acyltransferase"/>
</dbReference>
<dbReference type="GO" id="GO:0016747">
    <property type="term" value="F:acyltransferase activity, transferring groups other than amino-acyl groups"/>
    <property type="evidence" value="ECO:0007669"/>
    <property type="project" value="InterPro"/>
</dbReference>
<accession>A0A917FJK4</accession>
<dbReference type="Proteomes" id="UP000606044">
    <property type="component" value="Unassembled WGS sequence"/>
</dbReference>
<evidence type="ECO:0000313" key="4">
    <source>
        <dbReference type="EMBL" id="GGF83737.1"/>
    </source>
</evidence>
<dbReference type="RefSeq" id="WP_188583565.1">
    <property type="nucleotide sequence ID" value="NZ_BMCT01000009.1"/>
</dbReference>
<dbReference type="PANTHER" id="PTHR43800">
    <property type="entry name" value="PEPTIDYL-LYSINE N-ACETYLTRANSFERASE YJAB"/>
    <property type="match status" value="1"/>
</dbReference>
<feature type="domain" description="N-acetyltransferase" evidence="3">
    <location>
        <begin position="5"/>
        <end position="156"/>
    </location>
</feature>
<dbReference type="EMBL" id="BMCT01000009">
    <property type="protein sequence ID" value="GGF83737.1"/>
    <property type="molecule type" value="Genomic_DNA"/>
</dbReference>
<evidence type="ECO:0000313" key="5">
    <source>
        <dbReference type="Proteomes" id="UP000606044"/>
    </source>
</evidence>
<dbReference type="SUPFAM" id="SSF55729">
    <property type="entry name" value="Acyl-CoA N-acyltransferases (Nat)"/>
    <property type="match status" value="1"/>
</dbReference>
<dbReference type="InterPro" id="IPR000182">
    <property type="entry name" value="GNAT_dom"/>
</dbReference>